<reference evidence="1" key="1">
    <citation type="journal article" date="2005" name="Genome Res.">
        <title>Gene and alternative splicing annotation with AIR.</title>
        <authorList>
            <person name="Florea L."/>
            <person name="Di Francesco V."/>
            <person name="Miller J."/>
            <person name="Turner R."/>
            <person name="Yao A."/>
            <person name="Harris M."/>
            <person name="Walenz B."/>
            <person name="Mobarry C."/>
            <person name="Merkulov G.V."/>
            <person name="Charlab R."/>
            <person name="Dew I."/>
            <person name="Deng Z."/>
            <person name="Istrail S."/>
            <person name="Li P."/>
            <person name="Sutton G."/>
        </authorList>
    </citation>
    <scope>NUCLEOTIDE SEQUENCE</scope>
    <source>
        <strain evidence="1">BN</strain>
    </source>
</reference>
<evidence type="ECO:0000313" key="1">
    <source>
        <dbReference type="EMBL" id="EDM08844.1"/>
    </source>
</evidence>
<name>A6IWM9_RAT</name>
<organism evidence="1 2">
    <name type="scientific">Rattus norvegicus</name>
    <name type="common">Rat</name>
    <dbReference type="NCBI Taxonomy" id="10116"/>
    <lineage>
        <taxon>Eukaryota</taxon>
        <taxon>Metazoa</taxon>
        <taxon>Chordata</taxon>
        <taxon>Craniata</taxon>
        <taxon>Vertebrata</taxon>
        <taxon>Euteleostomi</taxon>
        <taxon>Mammalia</taxon>
        <taxon>Eutheria</taxon>
        <taxon>Euarchontoglires</taxon>
        <taxon>Glires</taxon>
        <taxon>Rodentia</taxon>
        <taxon>Myomorpha</taxon>
        <taxon>Muroidea</taxon>
        <taxon>Muridae</taxon>
        <taxon>Murinae</taxon>
        <taxon>Rattus</taxon>
    </lineage>
</organism>
<accession>A6IWM9</accession>
<sequence length="73" mass="8453">MLFLQGRLLQEGCPHLRADVLHPDCACDRDHHHHHHLQPQRPTVAVPRPGEHLQCVRQRASVRKKNKSIFLSV</sequence>
<dbReference type="EMBL" id="CH473970">
    <property type="protein sequence ID" value="EDM08844.1"/>
    <property type="molecule type" value="Genomic_DNA"/>
</dbReference>
<dbReference type="EMBL" id="CH473970">
    <property type="protein sequence ID" value="EDM08842.1"/>
    <property type="molecule type" value="Genomic_DNA"/>
</dbReference>
<evidence type="ECO:0000313" key="2">
    <source>
        <dbReference type="Proteomes" id="UP000234681"/>
    </source>
</evidence>
<protein>
    <submittedName>
        <fullName evidence="1">Uncharacterized protein LOC498664</fullName>
    </submittedName>
</protein>
<dbReference type="AlphaFoldDB" id="A6IWM9"/>
<feature type="non-terminal residue" evidence="1">
    <location>
        <position position="73"/>
    </location>
</feature>
<reference evidence="1 2" key="2">
    <citation type="submission" date="2005-09" db="EMBL/GenBank/DDBJ databases">
        <authorList>
            <person name="Mural R.J."/>
            <person name="Li P.W."/>
            <person name="Adams M.D."/>
            <person name="Amanatides P.G."/>
            <person name="Baden-Tillson H."/>
            <person name="Barnstead M."/>
            <person name="Chin S.H."/>
            <person name="Dew I."/>
            <person name="Evans C.A."/>
            <person name="Ferriera S."/>
            <person name="Flanigan M."/>
            <person name="Fosler C."/>
            <person name="Glodek A."/>
            <person name="Gu Z."/>
            <person name="Holt R.A."/>
            <person name="Jennings D."/>
            <person name="Kraft C.L."/>
            <person name="Lu F."/>
            <person name="Nguyen T."/>
            <person name="Nusskern D.R."/>
            <person name="Pfannkoch C.M."/>
            <person name="Sitter C."/>
            <person name="Sutton G.G."/>
            <person name="Venter J.C."/>
            <person name="Wang Z."/>
            <person name="Woodage T."/>
            <person name="Zheng X.H."/>
            <person name="Zhong F."/>
        </authorList>
    </citation>
    <scope>NUCLEOTIDE SEQUENCE [LARGE SCALE GENOMIC DNA]</scope>
    <source>
        <strain evidence="1">BN</strain>
        <strain evidence="2">BN, Sprague-Dawley</strain>
    </source>
</reference>
<gene>
    <name evidence="1" type="primary">LOC498664</name>
    <name evidence="1" type="ORF">rCG_42965</name>
</gene>
<proteinExistence type="predicted"/>
<dbReference type="Proteomes" id="UP000234681">
    <property type="component" value="Chromosome 16"/>
</dbReference>